<evidence type="ECO:0000256" key="1">
    <source>
        <dbReference type="SAM" id="Coils"/>
    </source>
</evidence>
<dbReference type="RefSeq" id="WP_200309880.1">
    <property type="nucleotide sequence ID" value="NZ_JAENIM010000009.1"/>
</dbReference>
<gene>
    <name evidence="2" type="ORF">JIN82_01580</name>
</gene>
<name>A0A8J7MC25_9BACT</name>
<dbReference type="EMBL" id="JAENIM010000009">
    <property type="protein sequence ID" value="MBK1789838.1"/>
    <property type="molecule type" value="Genomic_DNA"/>
</dbReference>
<keyword evidence="3" id="KW-1185">Reference proteome</keyword>
<accession>A0A8J7MC25</accession>
<dbReference type="Proteomes" id="UP000624703">
    <property type="component" value="Unassembled WGS sequence"/>
</dbReference>
<reference evidence="2" key="1">
    <citation type="submission" date="2021-01" db="EMBL/GenBank/DDBJ databases">
        <title>Modified the classification status of verrucomicrobia.</title>
        <authorList>
            <person name="Feng X."/>
        </authorList>
    </citation>
    <scope>NUCLEOTIDE SEQUENCE</scope>
    <source>
        <strain evidence="2">_KCTC 22039</strain>
    </source>
</reference>
<protein>
    <submittedName>
        <fullName evidence="2">Uncharacterized protein</fullName>
    </submittedName>
</protein>
<dbReference type="AlphaFoldDB" id="A0A8J7MC25"/>
<comment type="caution">
    <text evidence="2">The sequence shown here is derived from an EMBL/GenBank/DDBJ whole genome shotgun (WGS) entry which is preliminary data.</text>
</comment>
<keyword evidence="1" id="KW-0175">Coiled coil</keyword>
<sequence>MRKALLIFSLIPSLAFSSGQKAPPASISFHLESGEGAGAKMVREVETVVGKKWFSNSPFVSNGNVASFAPFPAKDGTSFGVVFQVDGLTAKRLEALTGTNINKLVMPVVNGQPTHVFRIDESIKDGQLVVWSGVTEREIKAYDFHFPRIGQSKEEWEKNVKKLKKELKEAEKQRKRLEKD</sequence>
<evidence type="ECO:0000313" key="2">
    <source>
        <dbReference type="EMBL" id="MBK1789838.1"/>
    </source>
</evidence>
<proteinExistence type="predicted"/>
<organism evidence="2 3">
    <name type="scientific">Persicirhabdus sediminis</name>
    <dbReference type="NCBI Taxonomy" id="454144"/>
    <lineage>
        <taxon>Bacteria</taxon>
        <taxon>Pseudomonadati</taxon>
        <taxon>Verrucomicrobiota</taxon>
        <taxon>Verrucomicrobiia</taxon>
        <taxon>Verrucomicrobiales</taxon>
        <taxon>Verrucomicrobiaceae</taxon>
        <taxon>Persicirhabdus</taxon>
    </lineage>
</organism>
<evidence type="ECO:0000313" key="3">
    <source>
        <dbReference type="Proteomes" id="UP000624703"/>
    </source>
</evidence>
<feature type="coiled-coil region" evidence="1">
    <location>
        <begin position="153"/>
        <end position="180"/>
    </location>
</feature>